<evidence type="ECO:0000259" key="1">
    <source>
        <dbReference type="SMART" id="SM00871"/>
    </source>
</evidence>
<dbReference type="SMART" id="SM00871">
    <property type="entry name" value="AraC_E_bind"/>
    <property type="match status" value="1"/>
</dbReference>
<dbReference type="Pfam" id="PF06445">
    <property type="entry name" value="GyrI-like"/>
    <property type="match status" value="1"/>
</dbReference>
<accession>A0A1B1AE60</accession>
<evidence type="ECO:0000313" key="3">
    <source>
        <dbReference type="Proteomes" id="UP000092498"/>
    </source>
</evidence>
<dbReference type="Gene3D" id="3.20.80.10">
    <property type="entry name" value="Regulatory factor, effector binding domain"/>
    <property type="match status" value="1"/>
</dbReference>
<proteinExistence type="predicted"/>
<dbReference type="EMBL" id="CP013244">
    <property type="protein sequence ID" value="ANP44843.1"/>
    <property type="molecule type" value="Genomic_DNA"/>
</dbReference>
<dbReference type="RefSeq" id="WP_066767441.1">
    <property type="nucleotide sequence ID" value="NZ_CP013244.1"/>
</dbReference>
<dbReference type="AlphaFoldDB" id="A0A1B1AE60"/>
<sequence length="151" mass="16705">MVQVALETVTPQVLAAVTDRVQIKDIPTAWEPALYQVKAFLAERTDLGGEGRQVFVYHHPTQRDQPMEIDFGIEVPKPFEPAGAVKCVSTPEGRVASATHIGSLKTLPQTHMAIHQWCAANGHGIGGFSWETYEWGDGPDPIKTEVRYLLR</sequence>
<dbReference type="KEGG" id="cbot:ATE48_02335"/>
<dbReference type="InterPro" id="IPR011256">
    <property type="entry name" value="Reg_factor_effector_dom_sf"/>
</dbReference>
<keyword evidence="3" id="KW-1185">Reference proteome</keyword>
<name>A0A1B1AE60_9PROT</name>
<gene>
    <name evidence="2" type="ORF">ATE48_02335</name>
</gene>
<dbReference type="SUPFAM" id="SSF55136">
    <property type="entry name" value="Probable bacterial effector-binding domain"/>
    <property type="match status" value="1"/>
</dbReference>
<dbReference type="STRING" id="1759059.ATE48_02335"/>
<reference evidence="2 3" key="1">
    <citation type="submission" date="2015-11" db="EMBL/GenBank/DDBJ databases">
        <title>Whole-Genome Sequence of Candidatus Oderbacter manganicum from the National Park Lower Oder Valley, Germany.</title>
        <authorList>
            <person name="Braun B."/>
            <person name="Liere K."/>
            <person name="Szewzyk U."/>
        </authorList>
    </citation>
    <scope>NUCLEOTIDE SEQUENCE [LARGE SCALE GENOMIC DNA]</scope>
    <source>
        <strain evidence="2 3">OTSz_A_272</strain>
    </source>
</reference>
<dbReference type="Proteomes" id="UP000092498">
    <property type="component" value="Chromosome"/>
</dbReference>
<dbReference type="OrthoDB" id="8115527at2"/>
<dbReference type="InterPro" id="IPR029442">
    <property type="entry name" value="GyrI-like"/>
</dbReference>
<organism evidence="2 3">
    <name type="scientific">Candidatus Viadribacter manganicus</name>
    <dbReference type="NCBI Taxonomy" id="1759059"/>
    <lineage>
        <taxon>Bacteria</taxon>
        <taxon>Pseudomonadati</taxon>
        <taxon>Pseudomonadota</taxon>
        <taxon>Alphaproteobacteria</taxon>
        <taxon>Hyphomonadales</taxon>
        <taxon>Hyphomonadaceae</taxon>
        <taxon>Candidatus Viadribacter</taxon>
    </lineage>
</organism>
<feature type="domain" description="AraC effector-binding" evidence="1">
    <location>
        <begin position="2"/>
        <end position="151"/>
    </location>
</feature>
<dbReference type="InterPro" id="IPR010499">
    <property type="entry name" value="AraC_E-bd"/>
</dbReference>
<dbReference type="InParanoid" id="A0A1B1AE60"/>
<protein>
    <recommendedName>
        <fullName evidence="1">AraC effector-binding domain-containing protein</fullName>
    </recommendedName>
</protein>
<evidence type="ECO:0000313" key="2">
    <source>
        <dbReference type="EMBL" id="ANP44843.1"/>
    </source>
</evidence>